<dbReference type="GO" id="GO:0005886">
    <property type="term" value="C:plasma membrane"/>
    <property type="evidence" value="ECO:0007669"/>
    <property type="project" value="TreeGrafter"/>
</dbReference>
<dbReference type="PROSITE" id="PS00198">
    <property type="entry name" value="4FE4S_FER_1"/>
    <property type="match status" value="1"/>
</dbReference>
<feature type="transmembrane region" description="Helical" evidence="7">
    <location>
        <begin position="12"/>
        <end position="40"/>
    </location>
</feature>
<evidence type="ECO:0000256" key="6">
    <source>
        <dbReference type="ARBA" id="ARBA00023014"/>
    </source>
</evidence>
<keyword evidence="2" id="KW-0004">4Fe-4S</keyword>
<dbReference type="InterPro" id="IPR051684">
    <property type="entry name" value="Electron_Trans/Redox"/>
</dbReference>
<feature type="domain" description="4Fe-4S ferredoxin-type" evidence="8">
    <location>
        <begin position="152"/>
        <end position="182"/>
    </location>
</feature>
<keyword evidence="7" id="KW-1133">Transmembrane helix</keyword>
<feature type="transmembrane region" description="Helical" evidence="7">
    <location>
        <begin position="107"/>
        <end position="129"/>
    </location>
</feature>
<dbReference type="SUPFAM" id="SSF54862">
    <property type="entry name" value="4Fe-4S ferredoxins"/>
    <property type="match status" value="1"/>
</dbReference>
<name>A0A644VM24_9ZZZZ</name>
<protein>
    <recommendedName>
        <fullName evidence="8">4Fe-4S ferredoxin-type domain-containing protein</fullName>
    </recommendedName>
</protein>
<dbReference type="Pfam" id="PF13187">
    <property type="entry name" value="Fer4_9"/>
    <property type="match status" value="1"/>
</dbReference>
<keyword evidence="3" id="KW-0479">Metal-binding</keyword>
<reference evidence="9" key="1">
    <citation type="submission" date="2019-08" db="EMBL/GenBank/DDBJ databases">
        <authorList>
            <person name="Kucharzyk K."/>
            <person name="Murdoch R.W."/>
            <person name="Higgins S."/>
            <person name="Loffler F."/>
        </authorList>
    </citation>
    <scope>NUCLEOTIDE SEQUENCE</scope>
</reference>
<feature type="domain" description="4Fe-4S ferredoxin-type" evidence="8">
    <location>
        <begin position="183"/>
        <end position="210"/>
    </location>
</feature>
<dbReference type="PANTHER" id="PTHR30176:SF3">
    <property type="entry name" value="FERREDOXIN-TYPE PROTEIN NAPH"/>
    <property type="match status" value="1"/>
</dbReference>
<organism evidence="9">
    <name type="scientific">bioreactor metagenome</name>
    <dbReference type="NCBI Taxonomy" id="1076179"/>
    <lineage>
        <taxon>unclassified sequences</taxon>
        <taxon>metagenomes</taxon>
        <taxon>ecological metagenomes</taxon>
    </lineage>
</organism>
<dbReference type="AlphaFoldDB" id="A0A644VM24"/>
<keyword evidence="6" id="KW-0411">Iron-sulfur</keyword>
<evidence type="ECO:0000256" key="4">
    <source>
        <dbReference type="ARBA" id="ARBA00022982"/>
    </source>
</evidence>
<comment type="caution">
    <text evidence="9">The sequence shown here is derived from an EMBL/GenBank/DDBJ whole genome shotgun (WGS) entry which is preliminary data.</text>
</comment>
<evidence type="ECO:0000256" key="1">
    <source>
        <dbReference type="ARBA" id="ARBA00022448"/>
    </source>
</evidence>
<dbReference type="EMBL" id="VSSQ01000355">
    <property type="protein sequence ID" value="MPL92345.1"/>
    <property type="molecule type" value="Genomic_DNA"/>
</dbReference>
<sequence length="210" mass="23529">MKNKLQQYMFWLLLVFLGIGVFYPAIGVIALVCMLAPVLVSFYKGRFWCGNFCPRGSFYDHVLSKVSPQKPIPSIFRSNALRIFMVLFIMIVFTVQMYAAWGDLTAMGAVLVRLILITTIVGIVLGLFYHQRTWCSFCPMGTLASWISTIKKPMKLSVSDSCVGCKLCEKACPMQLKPYTAKGKLEGFNNSDCLKCGRCVAVCPKKALKF</sequence>
<dbReference type="PANTHER" id="PTHR30176">
    <property type="entry name" value="FERREDOXIN-TYPE PROTEIN NAPH"/>
    <property type="match status" value="1"/>
</dbReference>
<keyword evidence="4" id="KW-0249">Electron transport</keyword>
<dbReference type="InterPro" id="IPR017900">
    <property type="entry name" value="4Fe4S_Fe_S_CS"/>
</dbReference>
<dbReference type="InterPro" id="IPR017896">
    <property type="entry name" value="4Fe4S_Fe-S-bd"/>
</dbReference>
<evidence type="ECO:0000256" key="2">
    <source>
        <dbReference type="ARBA" id="ARBA00022485"/>
    </source>
</evidence>
<keyword evidence="7" id="KW-0812">Transmembrane</keyword>
<keyword evidence="7" id="KW-0472">Membrane</keyword>
<evidence type="ECO:0000256" key="5">
    <source>
        <dbReference type="ARBA" id="ARBA00023004"/>
    </source>
</evidence>
<accession>A0A644VM24</accession>
<evidence type="ECO:0000259" key="8">
    <source>
        <dbReference type="PROSITE" id="PS51379"/>
    </source>
</evidence>
<evidence type="ECO:0000256" key="7">
    <source>
        <dbReference type="SAM" id="Phobius"/>
    </source>
</evidence>
<keyword evidence="1" id="KW-0813">Transport</keyword>
<dbReference type="GO" id="GO:0051539">
    <property type="term" value="F:4 iron, 4 sulfur cluster binding"/>
    <property type="evidence" value="ECO:0007669"/>
    <property type="project" value="UniProtKB-KW"/>
</dbReference>
<proteinExistence type="predicted"/>
<keyword evidence="5" id="KW-0408">Iron</keyword>
<evidence type="ECO:0000313" key="9">
    <source>
        <dbReference type="EMBL" id="MPL92345.1"/>
    </source>
</evidence>
<gene>
    <name evidence="9" type="ORF">SDC9_38443</name>
</gene>
<dbReference type="GO" id="GO:0046872">
    <property type="term" value="F:metal ion binding"/>
    <property type="evidence" value="ECO:0007669"/>
    <property type="project" value="UniProtKB-KW"/>
</dbReference>
<dbReference type="Gene3D" id="3.30.70.20">
    <property type="match status" value="1"/>
</dbReference>
<feature type="transmembrane region" description="Helical" evidence="7">
    <location>
        <begin position="80"/>
        <end position="101"/>
    </location>
</feature>
<evidence type="ECO:0000256" key="3">
    <source>
        <dbReference type="ARBA" id="ARBA00022723"/>
    </source>
</evidence>
<dbReference type="Pfam" id="PF12801">
    <property type="entry name" value="Fer4_5"/>
    <property type="match status" value="2"/>
</dbReference>
<dbReference type="PROSITE" id="PS51379">
    <property type="entry name" value="4FE4S_FER_2"/>
    <property type="match status" value="2"/>
</dbReference>